<evidence type="ECO:0000256" key="1">
    <source>
        <dbReference type="SAM" id="Phobius"/>
    </source>
</evidence>
<proteinExistence type="predicted"/>
<reference evidence="3" key="1">
    <citation type="submission" date="2017-11" db="EMBL/GenBank/DDBJ databases">
        <authorList>
            <person name="Zhu W."/>
        </authorList>
    </citation>
    <scope>NUCLEOTIDE SEQUENCE [LARGE SCALE GENOMIC DNA]</scope>
    <source>
        <strain evidence="3">160</strain>
    </source>
</reference>
<keyword evidence="1" id="KW-0812">Transmembrane</keyword>
<keyword evidence="1" id="KW-1133">Transmembrane helix</keyword>
<protein>
    <submittedName>
        <fullName evidence="2">Uncharacterized protein</fullName>
    </submittedName>
</protein>
<dbReference type="Proteomes" id="UP000253908">
    <property type="component" value="Chromosome"/>
</dbReference>
<dbReference type="AlphaFoldDB" id="A0A345PE34"/>
<evidence type="ECO:0000313" key="3">
    <source>
        <dbReference type="Proteomes" id="UP000253908"/>
    </source>
</evidence>
<keyword evidence="3" id="KW-1185">Reference proteome</keyword>
<name>A0A345PE34_9BACI</name>
<gene>
    <name evidence="2" type="ORF">CUC15_04640</name>
</gene>
<organism evidence="2 3">
    <name type="scientific">Oceanobacillus zhaokaii</name>
    <dbReference type="NCBI Taxonomy" id="2052660"/>
    <lineage>
        <taxon>Bacteria</taxon>
        <taxon>Bacillati</taxon>
        <taxon>Bacillota</taxon>
        <taxon>Bacilli</taxon>
        <taxon>Bacillales</taxon>
        <taxon>Bacillaceae</taxon>
        <taxon>Oceanobacillus</taxon>
    </lineage>
</organism>
<dbReference type="EMBL" id="CP024848">
    <property type="protein sequence ID" value="AXI08264.1"/>
    <property type="molecule type" value="Genomic_DNA"/>
</dbReference>
<evidence type="ECO:0000313" key="2">
    <source>
        <dbReference type="EMBL" id="AXI08264.1"/>
    </source>
</evidence>
<keyword evidence="1" id="KW-0472">Membrane</keyword>
<sequence>MINKINLHAIFISIFPNFFIFILFYFKGRKGEIKFTVWKKGKMENFIFFEKTPSPVIPLNKTLQ</sequence>
<dbReference type="KEGG" id="ocn:CUC15_04640"/>
<accession>A0A345PE34</accession>
<feature type="transmembrane region" description="Helical" evidence="1">
    <location>
        <begin position="6"/>
        <end position="26"/>
    </location>
</feature>